<gene>
    <name evidence="2" type="ORF">GCM10010531_28120</name>
</gene>
<evidence type="ECO:0000256" key="1">
    <source>
        <dbReference type="SAM" id="Phobius"/>
    </source>
</evidence>
<feature type="transmembrane region" description="Helical" evidence="1">
    <location>
        <begin position="7"/>
        <end position="25"/>
    </location>
</feature>
<name>A0ABP6PAP9_9ACTN</name>
<feature type="transmembrane region" description="Helical" evidence="1">
    <location>
        <begin position="31"/>
        <end position="49"/>
    </location>
</feature>
<organism evidence="2 3">
    <name type="scientific">Blastococcus jejuensis</name>
    <dbReference type="NCBI Taxonomy" id="351224"/>
    <lineage>
        <taxon>Bacteria</taxon>
        <taxon>Bacillati</taxon>
        <taxon>Actinomycetota</taxon>
        <taxon>Actinomycetes</taxon>
        <taxon>Geodermatophilales</taxon>
        <taxon>Geodermatophilaceae</taxon>
        <taxon>Blastococcus</taxon>
    </lineage>
</organism>
<comment type="caution">
    <text evidence="2">The sequence shown here is derived from an EMBL/GenBank/DDBJ whole genome shotgun (WGS) entry which is preliminary data.</text>
</comment>
<reference evidence="3" key="1">
    <citation type="journal article" date="2019" name="Int. J. Syst. Evol. Microbiol.">
        <title>The Global Catalogue of Microorganisms (GCM) 10K type strain sequencing project: providing services to taxonomists for standard genome sequencing and annotation.</title>
        <authorList>
            <consortium name="The Broad Institute Genomics Platform"/>
            <consortium name="The Broad Institute Genome Sequencing Center for Infectious Disease"/>
            <person name="Wu L."/>
            <person name="Ma J."/>
        </authorList>
    </citation>
    <scope>NUCLEOTIDE SEQUENCE [LARGE SCALE GENOMIC DNA]</scope>
    <source>
        <strain evidence="3">JCM 15614</strain>
    </source>
</reference>
<sequence>MNRSLGAAAIIIGAAFLLMGGLVLLVPEPSVGLGIAFLVIGFPTVALGIRSALTHRQPGPEAVPVRAAAPARPRDDRPKSKFRQILDALPYFSWMH</sequence>
<evidence type="ECO:0000313" key="2">
    <source>
        <dbReference type="EMBL" id="GAA3172962.1"/>
    </source>
</evidence>
<dbReference type="EMBL" id="BAAAVV010000006">
    <property type="protein sequence ID" value="GAA3172962.1"/>
    <property type="molecule type" value="Genomic_DNA"/>
</dbReference>
<protein>
    <recommendedName>
        <fullName evidence="4">Transmembrane protein (PGPGW)</fullName>
    </recommendedName>
</protein>
<keyword evidence="1" id="KW-0812">Transmembrane</keyword>
<keyword evidence="1" id="KW-1133">Transmembrane helix</keyword>
<proteinExistence type="predicted"/>
<accession>A0ABP6PAP9</accession>
<dbReference type="Proteomes" id="UP001499924">
    <property type="component" value="Unassembled WGS sequence"/>
</dbReference>
<dbReference type="RefSeq" id="WP_344689561.1">
    <property type="nucleotide sequence ID" value="NZ_BAAAVV010000006.1"/>
</dbReference>
<evidence type="ECO:0000313" key="3">
    <source>
        <dbReference type="Proteomes" id="UP001499924"/>
    </source>
</evidence>
<keyword evidence="1" id="KW-0472">Membrane</keyword>
<evidence type="ECO:0008006" key="4">
    <source>
        <dbReference type="Google" id="ProtNLM"/>
    </source>
</evidence>
<keyword evidence="3" id="KW-1185">Reference proteome</keyword>